<comment type="caution">
    <text evidence="1">The sequence shown here is derived from an EMBL/GenBank/DDBJ whole genome shotgun (WGS) entry which is preliminary data.</text>
</comment>
<accession>A0A9P5S1L8</accession>
<protein>
    <submittedName>
        <fullName evidence="1">Uncharacterized protein</fullName>
    </submittedName>
</protein>
<name>A0A9P5S1L8_9FUNG</name>
<dbReference type="EMBL" id="JAAAUQ010000218">
    <property type="protein sequence ID" value="KAF9152798.1"/>
    <property type="molecule type" value="Genomic_DNA"/>
</dbReference>
<dbReference type="Pfam" id="PF14953">
    <property type="entry name" value="DUF4504"/>
    <property type="match status" value="1"/>
</dbReference>
<reference evidence="1" key="1">
    <citation type="journal article" date="2020" name="Fungal Divers.">
        <title>Resolving the Mortierellaceae phylogeny through synthesis of multi-gene phylogenetics and phylogenomics.</title>
        <authorList>
            <person name="Vandepol N."/>
            <person name="Liber J."/>
            <person name="Desiro A."/>
            <person name="Na H."/>
            <person name="Kennedy M."/>
            <person name="Barry K."/>
            <person name="Grigoriev I.V."/>
            <person name="Miller A.N."/>
            <person name="O'Donnell K."/>
            <person name="Stajich J.E."/>
            <person name="Bonito G."/>
        </authorList>
    </citation>
    <scope>NUCLEOTIDE SEQUENCE</scope>
    <source>
        <strain evidence="1">NRRL 6426</strain>
    </source>
</reference>
<sequence>MPTDPVAMFSRSVIDILCVAAGLRSAALIEQLYLNPNDIERFQSMFHHTTRFSHLDLLSIGSDHIFIIHRQLLLQDIHEYLSESEHGLHRVFINVDYLLSQPEILPGRRYEPLDKYLREHLLPDLEMRIQCWDQAELCYLPLPAPDHIDDGGTTMTTTAVDTTTTTISESTPHTEATATENDPARLGLSMVTLSGWLLGYPVNYVLPTTANMMARKRAARALKKRELTLPTRNERGPGVARNNRQS</sequence>
<dbReference type="Proteomes" id="UP000748756">
    <property type="component" value="Unassembled WGS sequence"/>
</dbReference>
<dbReference type="OrthoDB" id="2395010at2759"/>
<keyword evidence="2" id="KW-1185">Reference proteome</keyword>
<dbReference type="PANTHER" id="PTHR31366:SF2">
    <property type="entry name" value="UPF0739 PROTEIN C1ORF74"/>
    <property type="match status" value="1"/>
</dbReference>
<dbReference type="AlphaFoldDB" id="A0A9P5S1L8"/>
<dbReference type="PANTHER" id="PTHR31366">
    <property type="entry name" value="UPF0739 PROTEIN C1ORF74"/>
    <property type="match status" value="1"/>
</dbReference>
<proteinExistence type="predicted"/>
<gene>
    <name evidence="1" type="ORF">BG015_004663</name>
</gene>
<organism evidence="1 2">
    <name type="scientific">Linnemannia schmuckeri</name>
    <dbReference type="NCBI Taxonomy" id="64567"/>
    <lineage>
        <taxon>Eukaryota</taxon>
        <taxon>Fungi</taxon>
        <taxon>Fungi incertae sedis</taxon>
        <taxon>Mucoromycota</taxon>
        <taxon>Mortierellomycotina</taxon>
        <taxon>Mortierellomycetes</taxon>
        <taxon>Mortierellales</taxon>
        <taxon>Mortierellaceae</taxon>
        <taxon>Linnemannia</taxon>
    </lineage>
</organism>
<dbReference type="InterPro" id="IPR027850">
    <property type="entry name" value="DUF4504"/>
</dbReference>
<evidence type="ECO:0000313" key="2">
    <source>
        <dbReference type="Proteomes" id="UP000748756"/>
    </source>
</evidence>
<evidence type="ECO:0000313" key="1">
    <source>
        <dbReference type="EMBL" id="KAF9152798.1"/>
    </source>
</evidence>